<sequence>MIKPNTQAGRLLAHLESGKSIDRLSALVDLGIFELASRIGEIRDAGYLLNKVPKKISNRFGESCRVIEYSLIEFKAAA</sequence>
<evidence type="ECO:0000313" key="3">
    <source>
        <dbReference type="Proteomes" id="UP001597206"/>
    </source>
</evidence>
<dbReference type="InterPro" id="IPR055245">
    <property type="entry name" value="HTH_proteobacteria"/>
</dbReference>
<feature type="domain" description="Winged helix-turn-helix" evidence="1">
    <location>
        <begin position="6"/>
        <end position="72"/>
    </location>
</feature>
<reference evidence="3" key="1">
    <citation type="journal article" date="2019" name="Int. J. Syst. Evol. Microbiol.">
        <title>The Global Catalogue of Microorganisms (GCM) 10K type strain sequencing project: providing services to taxonomists for standard genome sequencing and annotation.</title>
        <authorList>
            <consortium name="The Broad Institute Genomics Platform"/>
            <consortium name="The Broad Institute Genome Sequencing Center for Infectious Disease"/>
            <person name="Wu L."/>
            <person name="Ma J."/>
        </authorList>
    </citation>
    <scope>NUCLEOTIDE SEQUENCE [LARGE SCALE GENOMIC DNA]</scope>
    <source>
        <strain evidence="3">CCUG 58411</strain>
    </source>
</reference>
<comment type="caution">
    <text evidence="2">The sequence shown here is derived from an EMBL/GenBank/DDBJ whole genome shotgun (WGS) entry which is preliminary data.</text>
</comment>
<protein>
    <submittedName>
        <fullName evidence="2">Helix-turn-helix domain-containing protein</fullName>
    </submittedName>
</protein>
<dbReference type="Proteomes" id="UP001597206">
    <property type="component" value="Unassembled WGS sequence"/>
</dbReference>
<keyword evidence="3" id="KW-1185">Reference proteome</keyword>
<dbReference type="Pfam" id="PF14090">
    <property type="entry name" value="HTH_39"/>
    <property type="match status" value="1"/>
</dbReference>
<evidence type="ECO:0000313" key="2">
    <source>
        <dbReference type="EMBL" id="MFD1121855.1"/>
    </source>
</evidence>
<organism evidence="2 3">
    <name type="scientific">Methylophilus flavus</name>
    <dbReference type="NCBI Taxonomy" id="640084"/>
    <lineage>
        <taxon>Bacteria</taxon>
        <taxon>Pseudomonadati</taxon>
        <taxon>Pseudomonadota</taxon>
        <taxon>Betaproteobacteria</taxon>
        <taxon>Nitrosomonadales</taxon>
        <taxon>Methylophilaceae</taxon>
        <taxon>Methylophilus</taxon>
    </lineage>
</organism>
<gene>
    <name evidence="2" type="ORF">ACFQ2T_05020</name>
</gene>
<name>A0ABW3PCG1_9PROT</name>
<dbReference type="EMBL" id="JBHTLN010000001">
    <property type="protein sequence ID" value="MFD1121855.1"/>
    <property type="molecule type" value="Genomic_DNA"/>
</dbReference>
<proteinExistence type="predicted"/>
<dbReference type="RefSeq" id="WP_379031345.1">
    <property type="nucleotide sequence ID" value="NZ_JBHTLN010000001.1"/>
</dbReference>
<accession>A0ABW3PCG1</accession>
<evidence type="ECO:0000259" key="1">
    <source>
        <dbReference type="Pfam" id="PF14090"/>
    </source>
</evidence>